<proteinExistence type="predicted"/>
<dbReference type="InterPro" id="IPR012334">
    <property type="entry name" value="Pectin_lyas_fold"/>
</dbReference>
<feature type="signal peptide" evidence="1">
    <location>
        <begin position="1"/>
        <end position="25"/>
    </location>
</feature>
<evidence type="ECO:0000313" key="4">
    <source>
        <dbReference type="Proteomes" id="UP000315648"/>
    </source>
</evidence>
<dbReference type="SMART" id="SM00710">
    <property type="entry name" value="PbH1"/>
    <property type="match status" value="6"/>
</dbReference>
<dbReference type="Pfam" id="PF13229">
    <property type="entry name" value="Beta_helix"/>
    <property type="match status" value="1"/>
</dbReference>
<dbReference type="OrthoDB" id="9791852at2"/>
<sequence>MKTPLRIRSLTTVLVGALSAVSAIAATYHVKPGGNDLADGLSDANAWATIAKVNATTLVAGDQVLFKAGGVYNDATLVPSGSGTSTNRIIYSAYGAGAKPTLTTAIVLPSSGWTTVGGGVYSRPLATETRMVTVNNTYMVRALTQAALLDGEYFWDVATGTLYVKDPAGSPNTTGKIYEAAQRDHVVHSNPTKTAKKPYQTFSGLRLEKSNLGLAVLGTYASYYTFEDCEFFFASSNGQYASAGVLSNLCDGLRVVDSRFSWLEGDGIYAQSGANVEIIGNEIDHLFDKGGDNGPDGIQVNGLKSPANNFIVKDNIVRRETNTTAKGCIIVQRGTGGLVSGNRVFKGAFGIAVYTKDTVVEYNYVEDSGNGSALRMWENEGQTNVTLRYNIVNGSINSGLNVGNATYAATPMANIRIYNNLFYNTYWGVGVSVPVSGEFRNNIIWSDAHASPQRRFTVGSIIAGQTFVSDNNIIQDKGTNVMASWLGTTYNDLATYQAGSGQEANSLTASPAWVSPGSGDFHLQAGSPAINAGAALGATTDFDGNPVPNGGATDIGPLEYGGLIAYEGFDYTAGSLTSANGGLGWSGSWTVGGSAGITEILTCSHAWTALPATGNRFRIYDTDGAHQEISRTLTKTFGAISETYWLSFLVKKYSSGREAYLDMNGFVFKATSGDWQVKTPSTSYTGITSSNYAGLHLIVARVDAMASGDIVYVWVDPVIALGEPSVGSAAATRSDPGFTFNTVKIKHGPWGNSSQSSEWDELRFGTSFGAVVSGP</sequence>
<dbReference type="SUPFAM" id="SSF51126">
    <property type="entry name" value="Pectin lyase-like"/>
    <property type="match status" value="1"/>
</dbReference>
<dbReference type="AlphaFoldDB" id="A0A556QKH8"/>
<keyword evidence="1" id="KW-0732">Signal</keyword>
<keyword evidence="4" id="KW-1185">Reference proteome</keyword>
<dbReference type="PANTHER" id="PTHR36453">
    <property type="entry name" value="SECRETED PROTEIN-RELATED"/>
    <property type="match status" value="1"/>
</dbReference>
<dbReference type="InterPro" id="IPR059226">
    <property type="entry name" value="Choice_anch_Q_dom"/>
</dbReference>
<dbReference type="EMBL" id="VMBG01000002">
    <property type="protein sequence ID" value="TSJ77139.1"/>
    <property type="molecule type" value="Genomic_DNA"/>
</dbReference>
<evidence type="ECO:0000259" key="2">
    <source>
        <dbReference type="Pfam" id="PF13229"/>
    </source>
</evidence>
<accession>A0A556QKH8</accession>
<dbReference type="InterPro" id="IPR039448">
    <property type="entry name" value="Beta_helix"/>
</dbReference>
<dbReference type="PANTHER" id="PTHR36453:SF1">
    <property type="entry name" value="RIGHT HANDED BETA HELIX DOMAIN-CONTAINING PROTEIN"/>
    <property type="match status" value="1"/>
</dbReference>
<name>A0A556QKH8_9BACT</name>
<dbReference type="NCBIfam" id="NF041518">
    <property type="entry name" value="choice_anch_Q"/>
    <property type="match status" value="1"/>
</dbReference>
<feature type="domain" description="Right handed beta helix" evidence="2">
    <location>
        <begin position="244"/>
        <end position="422"/>
    </location>
</feature>
<dbReference type="InterPro" id="IPR011050">
    <property type="entry name" value="Pectin_lyase_fold/virulence"/>
</dbReference>
<dbReference type="Proteomes" id="UP000315648">
    <property type="component" value="Unassembled WGS sequence"/>
</dbReference>
<organism evidence="3 4">
    <name type="scientific">Rariglobus hedericola</name>
    <dbReference type="NCBI Taxonomy" id="2597822"/>
    <lineage>
        <taxon>Bacteria</taxon>
        <taxon>Pseudomonadati</taxon>
        <taxon>Verrucomicrobiota</taxon>
        <taxon>Opitutia</taxon>
        <taxon>Opitutales</taxon>
        <taxon>Opitutaceae</taxon>
        <taxon>Rariglobus</taxon>
    </lineage>
</organism>
<dbReference type="Gene3D" id="2.160.20.10">
    <property type="entry name" value="Single-stranded right-handed beta-helix, Pectin lyase-like"/>
    <property type="match status" value="1"/>
</dbReference>
<dbReference type="RefSeq" id="WP_144230960.1">
    <property type="nucleotide sequence ID" value="NZ_CBCRVV010000011.1"/>
</dbReference>
<gene>
    <name evidence="3" type="ORF">FPL22_13635</name>
</gene>
<dbReference type="InterPro" id="IPR006626">
    <property type="entry name" value="PbH1"/>
</dbReference>
<evidence type="ECO:0000313" key="3">
    <source>
        <dbReference type="EMBL" id="TSJ77139.1"/>
    </source>
</evidence>
<protein>
    <submittedName>
        <fullName evidence="3">Right-handed parallel beta-helix repeat-containing protein</fullName>
    </submittedName>
</protein>
<feature type="chain" id="PRO_5022151710" evidence="1">
    <location>
        <begin position="26"/>
        <end position="775"/>
    </location>
</feature>
<reference evidence="3 4" key="1">
    <citation type="submission" date="2019-07" db="EMBL/GenBank/DDBJ databases">
        <title>Description of 53C-WASEF.</title>
        <authorList>
            <person name="Pitt A."/>
            <person name="Hahn M.W."/>
        </authorList>
    </citation>
    <scope>NUCLEOTIDE SEQUENCE [LARGE SCALE GENOMIC DNA]</scope>
    <source>
        <strain evidence="3 4">53C-WASEF</strain>
    </source>
</reference>
<comment type="caution">
    <text evidence="3">The sequence shown here is derived from an EMBL/GenBank/DDBJ whole genome shotgun (WGS) entry which is preliminary data.</text>
</comment>
<evidence type="ECO:0000256" key="1">
    <source>
        <dbReference type="SAM" id="SignalP"/>
    </source>
</evidence>